<reference evidence="2" key="1">
    <citation type="submission" date="2017-02" db="EMBL/GenBank/DDBJ databases">
        <authorList>
            <person name="Dridi B."/>
        </authorList>
    </citation>
    <scope>NUCLEOTIDE SEQUENCE [LARGE SCALE GENOMIC DNA]</scope>
    <source>
        <strain evidence="2">EB411</strain>
    </source>
</reference>
<gene>
    <name evidence="1" type="ORF">FM119_08700</name>
</gene>
<dbReference type="EMBL" id="FUKR01000050">
    <property type="protein sequence ID" value="SJN33997.1"/>
    <property type="molecule type" value="Genomic_DNA"/>
</dbReference>
<evidence type="ECO:0000313" key="1">
    <source>
        <dbReference type="EMBL" id="SJN33997.1"/>
    </source>
</evidence>
<organism evidence="1 2">
    <name type="scientific">Mycetocola reblochoni REB411</name>
    <dbReference type="NCBI Taxonomy" id="1255698"/>
    <lineage>
        <taxon>Bacteria</taxon>
        <taxon>Bacillati</taxon>
        <taxon>Actinomycetota</taxon>
        <taxon>Actinomycetes</taxon>
        <taxon>Micrococcales</taxon>
        <taxon>Microbacteriaceae</taxon>
        <taxon>Mycetocola</taxon>
    </lineage>
</organism>
<keyword evidence="2" id="KW-1185">Reference proteome</keyword>
<dbReference type="Proteomes" id="UP000196778">
    <property type="component" value="Unassembled WGS sequence"/>
</dbReference>
<dbReference type="AlphaFoldDB" id="A0A1R4JPR2"/>
<evidence type="ECO:0000313" key="2">
    <source>
        <dbReference type="Proteomes" id="UP000196778"/>
    </source>
</evidence>
<accession>A0A1R4JPR2</accession>
<sequence>MDYFGECEWEQERHRFRDWSDKELIEGWKVQPEHVDKYRRIMNGYEIADEHRIEGWRNA</sequence>
<proteinExistence type="predicted"/>
<protein>
    <submittedName>
        <fullName evidence="1">Uncharacterized protein</fullName>
    </submittedName>
</protein>
<name>A0A1R4JPR2_9MICO</name>